<proteinExistence type="inferred from homology"/>
<dbReference type="PROSITE" id="PS51856">
    <property type="entry name" value="RHO_RNA_BD"/>
    <property type="match status" value="1"/>
</dbReference>
<keyword evidence="2 9" id="KW-0547">Nucleotide-binding</keyword>
<dbReference type="CDD" id="cd01128">
    <property type="entry name" value="rho_factor_C"/>
    <property type="match status" value="1"/>
</dbReference>
<dbReference type="InterPro" id="IPR011113">
    <property type="entry name" value="Rho_RNA-bd"/>
</dbReference>
<keyword evidence="8 9" id="KW-0804">Transcription</keyword>
<feature type="domain" description="Rho RNA-BD" evidence="12">
    <location>
        <begin position="53"/>
        <end position="128"/>
    </location>
</feature>
<dbReference type="Gene3D" id="1.10.720.10">
    <property type="match status" value="1"/>
</dbReference>
<dbReference type="PANTHER" id="PTHR46425:SF1">
    <property type="entry name" value="TRANSCRIPTION TERMINATION FACTOR RHO"/>
    <property type="match status" value="1"/>
</dbReference>
<dbReference type="GO" id="GO:0004386">
    <property type="term" value="F:helicase activity"/>
    <property type="evidence" value="ECO:0007669"/>
    <property type="project" value="UniProtKB-UniRule"/>
</dbReference>
<dbReference type="InterPro" id="IPR027417">
    <property type="entry name" value="P-loop_NTPase"/>
</dbReference>
<dbReference type="InterPro" id="IPR004665">
    <property type="entry name" value="Term_rho"/>
</dbReference>
<dbReference type="Pfam" id="PF07498">
    <property type="entry name" value="Rho_N"/>
    <property type="match status" value="1"/>
</dbReference>
<keyword evidence="5 9" id="KW-0067">ATP-binding</keyword>
<keyword evidence="1 9" id="KW-0806">Transcription termination</keyword>
<dbReference type="SMART" id="SM00959">
    <property type="entry name" value="Rho_N"/>
    <property type="match status" value="1"/>
</dbReference>
<evidence type="ECO:0000256" key="7">
    <source>
        <dbReference type="ARBA" id="ARBA00023015"/>
    </source>
</evidence>
<evidence type="ECO:0000313" key="14">
    <source>
        <dbReference type="Proteomes" id="UP000314011"/>
    </source>
</evidence>
<dbReference type="HAMAP" id="MF_01884">
    <property type="entry name" value="Rho"/>
    <property type="match status" value="1"/>
</dbReference>
<feature type="binding site" evidence="9">
    <location>
        <position position="218"/>
    </location>
    <ligand>
        <name>ATP</name>
        <dbReference type="ChEBI" id="CHEBI:30616"/>
    </ligand>
</feature>
<sequence length="424" mass="47407">MSEHRLNLADLKAQSPKDLLSLAEELEIENASTMRKGDMMFAILRERADEDWVIGGDGVLEVLQDGFGFLRSPEANYLPGPDDIYVSPDMIRQYSLRTGDTVEGVIKEPGDAERYFALTTVESINFESPEKARHKVAFDNLTPLYPDERLNMEIENEQATKDRSARIIDLVAPIGKGQRSLIVAPPRTGKTVLLQNIAHSIEKNHPECYLIVLLIDERPEEVTDMQRSVKGEVVSSTFDEPATRHVAVSEMVIEKAKRLVEHKRDVVILLDSITRLGRAFNTTVPSSGKVLTGGVDANALQRPKRFFGAARNIEEGGSLTIIATALIDTGSRMDEVIFEEFKGTGNSEIVLDRKVADKRVFPAMDILKSGTRKEDLLVDKVDLQKTYVLRRILNPMGTTDAIEFLLSKLKQTKTNSEFFESMNT</sequence>
<keyword evidence="7 9" id="KW-0805">Transcription regulation</keyword>
<dbReference type="SUPFAM" id="SSF68912">
    <property type="entry name" value="Rho N-terminal domain-like"/>
    <property type="match status" value="1"/>
</dbReference>
<evidence type="ECO:0000259" key="12">
    <source>
        <dbReference type="PROSITE" id="PS51856"/>
    </source>
</evidence>
<keyword evidence="3 9" id="KW-0378">Hydrolase</keyword>
<dbReference type="InterPro" id="IPR041703">
    <property type="entry name" value="Rho_factor_ATP-bd"/>
</dbReference>
<dbReference type="GO" id="GO:0006353">
    <property type="term" value="P:DNA-templated transcription termination"/>
    <property type="evidence" value="ECO:0007669"/>
    <property type="project" value="UniProtKB-UniRule"/>
</dbReference>
<comment type="caution">
    <text evidence="13">The sequence shown here is derived from an EMBL/GenBank/DDBJ whole genome shotgun (WGS) entry which is preliminary data.</text>
</comment>
<dbReference type="Proteomes" id="UP000314011">
    <property type="component" value="Unassembled WGS sequence"/>
</dbReference>
<dbReference type="PANTHER" id="PTHR46425">
    <property type="entry name" value="TRANSCRIPTION TERMINATION FACTOR RHO"/>
    <property type="match status" value="1"/>
</dbReference>
<dbReference type="Gene3D" id="2.40.50.140">
    <property type="entry name" value="Nucleic acid-binding proteins"/>
    <property type="match status" value="1"/>
</dbReference>
<dbReference type="AlphaFoldDB" id="A0A5C5GH41"/>
<dbReference type="Pfam" id="PF07497">
    <property type="entry name" value="Rho_RNA_bind"/>
    <property type="match status" value="1"/>
</dbReference>
<name>A0A5C5GH41_9RHOB</name>
<comment type="caution">
    <text evidence="9">Lacks conserved residue(s) required for the propagation of feature annotation.</text>
</comment>
<dbReference type="NCBIfam" id="TIGR00767">
    <property type="entry name" value="rho"/>
    <property type="match status" value="1"/>
</dbReference>
<evidence type="ECO:0000256" key="6">
    <source>
        <dbReference type="ARBA" id="ARBA00022884"/>
    </source>
</evidence>
<dbReference type="SUPFAM" id="SSF50249">
    <property type="entry name" value="Nucleic acid-binding proteins"/>
    <property type="match status" value="1"/>
</dbReference>
<accession>A0A5C5GH41</accession>
<evidence type="ECO:0000256" key="5">
    <source>
        <dbReference type="ARBA" id="ARBA00022840"/>
    </source>
</evidence>
<evidence type="ECO:0000256" key="1">
    <source>
        <dbReference type="ARBA" id="ARBA00022472"/>
    </source>
</evidence>
<dbReference type="FunFam" id="3.40.50.300:FF:000072">
    <property type="entry name" value="Transcription termination factor Rho"/>
    <property type="match status" value="1"/>
</dbReference>
<protein>
    <recommendedName>
        <fullName evidence="9 10">Transcription termination factor Rho</fullName>
        <ecNumber evidence="9 10">3.6.4.-</ecNumber>
    </recommendedName>
    <alternativeName>
        <fullName evidence="9">ATP-dependent helicase Rho</fullName>
    </alternativeName>
</protein>
<dbReference type="GO" id="GO:0003723">
    <property type="term" value="F:RNA binding"/>
    <property type="evidence" value="ECO:0007669"/>
    <property type="project" value="UniProtKB-UniRule"/>
</dbReference>
<evidence type="ECO:0000256" key="9">
    <source>
        <dbReference type="HAMAP-Rule" id="MF_01884"/>
    </source>
</evidence>
<dbReference type="SUPFAM" id="SSF52540">
    <property type="entry name" value="P-loop containing nucleoside triphosphate hydrolases"/>
    <property type="match status" value="1"/>
</dbReference>
<dbReference type="EMBL" id="VFFF01000001">
    <property type="protein sequence ID" value="TNY34075.1"/>
    <property type="molecule type" value="Genomic_DNA"/>
</dbReference>
<dbReference type="InterPro" id="IPR003593">
    <property type="entry name" value="AAA+_ATPase"/>
</dbReference>
<keyword evidence="4 9" id="KW-0347">Helicase</keyword>
<dbReference type="GO" id="GO:0008186">
    <property type="term" value="F:ATP-dependent activity, acting on RNA"/>
    <property type="evidence" value="ECO:0007669"/>
    <property type="project" value="UniProtKB-UniRule"/>
</dbReference>
<dbReference type="GO" id="GO:0005829">
    <property type="term" value="C:cytosol"/>
    <property type="evidence" value="ECO:0007669"/>
    <property type="project" value="UniProtKB-ARBA"/>
</dbReference>
<dbReference type="InterPro" id="IPR011112">
    <property type="entry name" value="Rho-like_N"/>
</dbReference>
<keyword evidence="14" id="KW-1185">Reference proteome</keyword>
<dbReference type="EC" id="3.6.4.-" evidence="9 10"/>
<feature type="binding site" evidence="9">
    <location>
        <begin position="187"/>
        <end position="192"/>
    </location>
    <ligand>
        <name>ATP</name>
        <dbReference type="ChEBI" id="CHEBI:30616"/>
    </ligand>
</feature>
<dbReference type="InterPro" id="IPR036269">
    <property type="entry name" value="Rho_N_sf"/>
</dbReference>
<dbReference type="NCBIfam" id="NF006886">
    <property type="entry name" value="PRK09376.1"/>
    <property type="match status" value="1"/>
</dbReference>
<dbReference type="CDD" id="cd04459">
    <property type="entry name" value="Rho_CSD"/>
    <property type="match status" value="1"/>
</dbReference>
<dbReference type="GO" id="GO:0005524">
    <property type="term" value="F:ATP binding"/>
    <property type="evidence" value="ECO:0007669"/>
    <property type="project" value="UniProtKB-UniRule"/>
</dbReference>
<dbReference type="SMART" id="SM00382">
    <property type="entry name" value="AAA"/>
    <property type="match status" value="1"/>
</dbReference>
<dbReference type="InterPro" id="IPR000194">
    <property type="entry name" value="ATPase_F1/V1/A1_a/bsu_nucl-bd"/>
</dbReference>
<evidence type="ECO:0000256" key="8">
    <source>
        <dbReference type="ARBA" id="ARBA00023163"/>
    </source>
</evidence>
<reference evidence="13 14" key="1">
    <citation type="submission" date="2019-06" db="EMBL/GenBank/DDBJ databases">
        <title>Genome of new Rhodobacteraceae sp. SM1903.</title>
        <authorList>
            <person name="Ren X."/>
        </authorList>
    </citation>
    <scope>NUCLEOTIDE SEQUENCE [LARGE SCALE GENOMIC DNA]</scope>
    <source>
        <strain evidence="13 14">SM1903</strain>
    </source>
</reference>
<gene>
    <name evidence="9 13" type="primary">rho</name>
    <name evidence="13" type="ORF">FHY64_12670</name>
</gene>
<evidence type="ECO:0000256" key="2">
    <source>
        <dbReference type="ARBA" id="ARBA00022741"/>
    </source>
</evidence>
<dbReference type="OrthoDB" id="9805197at2"/>
<comment type="subunit">
    <text evidence="9">Homohexamer. The homohexamer assembles into an open ring structure.</text>
</comment>
<comment type="function">
    <text evidence="9">Facilitates transcription termination by a mechanism that involves Rho binding to the nascent RNA, activation of Rho's RNA-dependent ATPase activity, and release of the mRNA from the DNA template.</text>
</comment>
<dbReference type="RefSeq" id="WP_140195084.1">
    <property type="nucleotide sequence ID" value="NZ_CP065915.1"/>
</dbReference>
<evidence type="ECO:0000256" key="3">
    <source>
        <dbReference type="ARBA" id="ARBA00022801"/>
    </source>
</evidence>
<evidence type="ECO:0000256" key="10">
    <source>
        <dbReference type="NCBIfam" id="TIGR00767"/>
    </source>
</evidence>
<dbReference type="Pfam" id="PF00006">
    <property type="entry name" value="ATP-synt_ab"/>
    <property type="match status" value="1"/>
</dbReference>
<dbReference type="InterPro" id="IPR012340">
    <property type="entry name" value="NA-bd_OB-fold"/>
</dbReference>
<evidence type="ECO:0000256" key="4">
    <source>
        <dbReference type="ARBA" id="ARBA00022806"/>
    </source>
</evidence>
<evidence type="ECO:0000313" key="13">
    <source>
        <dbReference type="EMBL" id="TNY34075.1"/>
    </source>
</evidence>
<comment type="similarity">
    <text evidence="9 11">Belongs to the Rho family.</text>
</comment>
<dbReference type="Gene3D" id="3.40.50.300">
    <property type="entry name" value="P-loop containing nucleotide triphosphate hydrolases"/>
    <property type="match status" value="1"/>
</dbReference>
<dbReference type="GO" id="GO:0016787">
    <property type="term" value="F:hydrolase activity"/>
    <property type="evidence" value="ECO:0007669"/>
    <property type="project" value="UniProtKB-KW"/>
</dbReference>
<evidence type="ECO:0000256" key="11">
    <source>
        <dbReference type="PROSITE-ProRule" id="PRU01203"/>
    </source>
</evidence>
<dbReference type="SMART" id="SM00357">
    <property type="entry name" value="CSP"/>
    <property type="match status" value="1"/>
</dbReference>
<keyword evidence="6 9" id="KW-0694">RNA-binding</keyword>
<organism evidence="13 14">
    <name type="scientific">Pelagovum pacificum</name>
    <dbReference type="NCBI Taxonomy" id="2588711"/>
    <lineage>
        <taxon>Bacteria</taxon>
        <taxon>Pseudomonadati</taxon>
        <taxon>Pseudomonadota</taxon>
        <taxon>Alphaproteobacteria</taxon>
        <taxon>Rhodobacterales</taxon>
        <taxon>Paracoccaceae</taxon>
        <taxon>Pelagovum</taxon>
    </lineage>
</organism>
<dbReference type="InterPro" id="IPR011129">
    <property type="entry name" value="CSD"/>
</dbReference>
<feature type="binding site" evidence="9">
    <location>
        <begin position="175"/>
        <end position="180"/>
    </location>
    <ligand>
        <name>ATP</name>
        <dbReference type="ChEBI" id="CHEBI:30616"/>
    </ligand>
</feature>